<organism evidence="1 2">
    <name type="scientific">Fimbriimonas ginsengisoli Gsoil 348</name>
    <dbReference type="NCBI Taxonomy" id="661478"/>
    <lineage>
        <taxon>Bacteria</taxon>
        <taxon>Bacillati</taxon>
        <taxon>Armatimonadota</taxon>
        <taxon>Fimbriimonadia</taxon>
        <taxon>Fimbriimonadales</taxon>
        <taxon>Fimbriimonadaceae</taxon>
        <taxon>Fimbriimonas</taxon>
    </lineage>
</organism>
<dbReference type="HOGENOM" id="CLU_1388418_0_0_0"/>
<evidence type="ECO:0000313" key="2">
    <source>
        <dbReference type="Proteomes" id="UP000027982"/>
    </source>
</evidence>
<proteinExistence type="predicted"/>
<dbReference type="Proteomes" id="UP000027982">
    <property type="component" value="Chromosome"/>
</dbReference>
<dbReference type="STRING" id="661478.OP10G_3477"/>
<dbReference type="RefSeq" id="WP_025229221.1">
    <property type="nucleotide sequence ID" value="NZ_CP007139.1"/>
</dbReference>
<gene>
    <name evidence="1" type="ORF">OP10G_3477</name>
</gene>
<sequence length="196" mass="22196">MAGIDGKTRFLNALREAQEQGRAVAVYAEADDYQAYEVGFVEYADSSEVILQCLTPKGEPDGRRALHTDDVLRVDADNAYIRKLELLYQYRDSVFDKDFRKSGAGQTDLRGQLEHAKANNTMVHLVDSNDYGPSGFVREVGDDYVEIERIGNNGEPDGTSTILVSSIAKVHFGRRQDQVLEFLYRYNYELKRLLES</sequence>
<dbReference type="OrthoDB" id="2989721at2"/>
<reference evidence="1 2" key="1">
    <citation type="journal article" date="2014" name="PLoS ONE">
        <title>The first complete genome sequence of the class fimbriimonadia in the phylum armatimonadetes.</title>
        <authorList>
            <person name="Hu Z.Y."/>
            <person name="Wang Y.Z."/>
            <person name="Im W.T."/>
            <person name="Wang S.Y."/>
            <person name="Zhao G.P."/>
            <person name="Zheng H.J."/>
            <person name="Quan Z.X."/>
        </authorList>
    </citation>
    <scope>NUCLEOTIDE SEQUENCE [LARGE SCALE GENOMIC DNA]</scope>
    <source>
        <strain evidence="1">Gsoil 348</strain>
    </source>
</reference>
<name>A0A068NVM4_FIMGI</name>
<dbReference type="AlphaFoldDB" id="A0A068NVM4"/>
<dbReference type="EMBL" id="CP007139">
    <property type="protein sequence ID" value="AIE86845.1"/>
    <property type="molecule type" value="Genomic_DNA"/>
</dbReference>
<evidence type="ECO:0000313" key="1">
    <source>
        <dbReference type="EMBL" id="AIE86845.1"/>
    </source>
</evidence>
<accession>A0A068NVM4</accession>
<dbReference type="eggNOG" id="ENOG5033DBR">
    <property type="taxonomic scope" value="Bacteria"/>
</dbReference>
<dbReference type="KEGG" id="fgi:OP10G_3477"/>
<keyword evidence="2" id="KW-1185">Reference proteome</keyword>
<protein>
    <submittedName>
        <fullName evidence="1">Uncharacterized protein</fullName>
    </submittedName>
</protein>